<dbReference type="Gene3D" id="2.170.270.10">
    <property type="entry name" value="SET domain"/>
    <property type="match status" value="1"/>
</dbReference>
<feature type="compositionally biased region" description="Polar residues" evidence="6">
    <location>
        <begin position="851"/>
        <end position="862"/>
    </location>
</feature>
<organism evidence="9">
    <name type="scientific">Scylla olivacea</name>
    <name type="common">Orange mud crab</name>
    <name type="synonym">Cancer olivacea</name>
    <dbReference type="NCBI Taxonomy" id="85551"/>
    <lineage>
        <taxon>Eukaryota</taxon>
        <taxon>Metazoa</taxon>
        <taxon>Ecdysozoa</taxon>
        <taxon>Arthropoda</taxon>
        <taxon>Crustacea</taxon>
        <taxon>Multicrustacea</taxon>
        <taxon>Malacostraca</taxon>
        <taxon>Eumalacostraca</taxon>
        <taxon>Eucarida</taxon>
        <taxon>Decapoda</taxon>
        <taxon>Pleocyemata</taxon>
        <taxon>Brachyura</taxon>
        <taxon>Eubrachyura</taxon>
        <taxon>Portunoidea</taxon>
        <taxon>Portunidae</taxon>
        <taxon>Portuninae</taxon>
        <taxon>Scylla</taxon>
    </lineage>
</organism>
<dbReference type="InterPro" id="IPR046341">
    <property type="entry name" value="SET_dom_sf"/>
</dbReference>
<dbReference type="InterPro" id="IPR007728">
    <property type="entry name" value="Pre-SET_dom"/>
</dbReference>
<dbReference type="CDD" id="cd10543">
    <property type="entry name" value="SET_EHMT"/>
    <property type="match status" value="1"/>
</dbReference>
<dbReference type="Pfam" id="PF12796">
    <property type="entry name" value="Ank_2"/>
    <property type="match status" value="2"/>
</dbReference>
<dbReference type="InterPro" id="IPR047762">
    <property type="entry name" value="EHMT_CRR"/>
</dbReference>
<feature type="repeat" description="ANK" evidence="5">
    <location>
        <begin position="1316"/>
        <end position="1348"/>
    </location>
</feature>
<feature type="compositionally biased region" description="Basic residues" evidence="6">
    <location>
        <begin position="785"/>
        <end position="794"/>
    </location>
</feature>
<feature type="region of interest" description="Disordered" evidence="6">
    <location>
        <begin position="515"/>
        <end position="535"/>
    </location>
</feature>
<feature type="compositionally biased region" description="Basic and acidic residues" evidence="6">
    <location>
        <begin position="51"/>
        <end position="61"/>
    </location>
</feature>
<keyword evidence="2" id="KW-0158">Chromosome</keyword>
<feature type="compositionally biased region" description="Polar residues" evidence="6">
    <location>
        <begin position="583"/>
        <end position="610"/>
    </location>
</feature>
<dbReference type="SMART" id="SM00248">
    <property type="entry name" value="ANK"/>
    <property type="match status" value="6"/>
</dbReference>
<feature type="region of interest" description="Disordered" evidence="6">
    <location>
        <begin position="576"/>
        <end position="869"/>
    </location>
</feature>
<dbReference type="Gene3D" id="1.25.40.20">
    <property type="entry name" value="Ankyrin repeat-containing domain"/>
    <property type="match status" value="2"/>
</dbReference>
<feature type="compositionally biased region" description="Polar residues" evidence="6">
    <location>
        <begin position="741"/>
        <end position="751"/>
    </location>
</feature>
<dbReference type="GO" id="GO:0002039">
    <property type="term" value="F:p53 binding"/>
    <property type="evidence" value="ECO:0007669"/>
    <property type="project" value="InterPro"/>
</dbReference>
<feature type="domain" description="Pre-SET" evidence="8">
    <location>
        <begin position="1438"/>
        <end position="1502"/>
    </location>
</feature>
<feature type="compositionally biased region" description="Low complexity" evidence="6">
    <location>
        <begin position="63"/>
        <end position="80"/>
    </location>
</feature>
<feature type="compositionally biased region" description="Polar residues" evidence="6">
    <location>
        <begin position="452"/>
        <end position="469"/>
    </location>
</feature>
<evidence type="ECO:0000256" key="6">
    <source>
        <dbReference type="SAM" id="MobiDB-lite"/>
    </source>
</evidence>
<feature type="compositionally biased region" description="Polar residues" evidence="6">
    <location>
        <begin position="202"/>
        <end position="212"/>
    </location>
</feature>
<feature type="compositionally biased region" description="Basic and acidic residues" evidence="6">
    <location>
        <begin position="240"/>
        <end position="264"/>
    </location>
</feature>
<evidence type="ECO:0000313" key="9">
    <source>
        <dbReference type="EMBL" id="JAI62118.1"/>
    </source>
</evidence>
<feature type="compositionally biased region" description="Basic and acidic residues" evidence="6">
    <location>
        <begin position="521"/>
        <end position="535"/>
    </location>
</feature>
<dbReference type="PROSITE" id="PS50280">
    <property type="entry name" value="SET"/>
    <property type="match status" value="1"/>
</dbReference>
<feature type="repeat" description="ANK" evidence="5">
    <location>
        <begin position="1147"/>
        <end position="1179"/>
    </location>
</feature>
<evidence type="ECO:0000259" key="8">
    <source>
        <dbReference type="PROSITE" id="PS50867"/>
    </source>
</evidence>
<evidence type="ECO:0000256" key="1">
    <source>
        <dbReference type="ARBA" id="ARBA00004286"/>
    </source>
</evidence>
<protein>
    <recommendedName>
        <fullName evidence="10">Histone-lysine N-methyltransferase</fullName>
    </recommendedName>
</protein>
<accession>A0A0P4W139</accession>
<keyword evidence="3" id="KW-0489">Methyltransferase</keyword>
<dbReference type="InterPro" id="IPR002110">
    <property type="entry name" value="Ankyrin_rpt"/>
</dbReference>
<dbReference type="Pfam" id="PF00023">
    <property type="entry name" value="Ank"/>
    <property type="match status" value="1"/>
</dbReference>
<feature type="compositionally biased region" description="Pro residues" evidence="6">
    <location>
        <begin position="379"/>
        <end position="388"/>
    </location>
</feature>
<dbReference type="InterPro" id="IPR001214">
    <property type="entry name" value="SET_dom"/>
</dbReference>
<dbReference type="SUPFAM" id="SSF48403">
    <property type="entry name" value="Ankyrin repeat"/>
    <property type="match status" value="1"/>
</dbReference>
<dbReference type="GO" id="GO:0000122">
    <property type="term" value="P:negative regulation of transcription by RNA polymerase II"/>
    <property type="evidence" value="ECO:0007669"/>
    <property type="project" value="TreeGrafter"/>
</dbReference>
<name>A0A0P4W139_SCYOL</name>
<sequence length="1667" mass="182805">MEASSQSGDQKNKLLEMMSREFNSASIQEGTGTFESRKSARVPRLTRKRKSEVIDTPEKSSETTVNQPTPITTVTPIIHNPITSALKKIRKESLENLPLPTSPTLPGRTRRSTQERKSGSEKDSGEEAAGISEVPEVTESKTEEGLAHERTTPDTRGRKRARARGKSVIEGEEGNDSGNESPIIPVKGRGKTHSSSEEDSLIANSDSPCSSKSRVRSTKGLGEGEAPGMAAQIKGKGKVPVKEEPLSDIKGRGKVKAEGEKTEDQLNTVLGSGKSQSKIKPPCEDTGNAVTTSNGSVVTMSTRSRGKTESEKEGTLETEPLSQPRRSMTPVSGDSTPQSELKRSQRILLSREGSSDISPLCKRGTPKPTPEVIKKQDTPTPPAKPPPFKQRKEEIALTKTGKKKKKHFKGLSYSFSTRKKKGKAKFNQGKHSLDTSQESDSVVSEEIDMESVDSSSQDVPSEQLSNQDQDGGDDRLSDGGENDVEMDNVETPDPSADDDGVRDCILEKISADLANSDENAESLKDAKKEVVEEEKSTDVCDKFDKAIKSELLEEEKDDIEKINYLDSKEEERKLVGLKESEVSGESTFAKSDASATSSEGAVDVESSSSLEAVKPENIESQSKVKSHRDTEVKCGAGKSNQTEILGKGMRTKRAPPGVPVYSSQRKEVNPVIRKQVTEKEHSTSPSKILSTPEMGCSASESAFSPGAEVEVQVPEEDGGEALSKRPEEVASNKNGAGGTNQSGDKSENSPQIPALSNKLQGAEAAELPCQPSKETIALQDEGLRQPRRRHSISKRKMDDLVPEGHNSDSSDSLGEARMPGEGVRKSKRLSRHSSPHGLSFAAPESPEGPGKSQSKPISSRSAYVTPDSPGEHHCYIPSPPVNLSCHQQGNVQSAAPTLTNVLCKCRIKYNPLAIVTTGEVYCQAIDSFDGRMIGCCNIVTNYRLLRVSGKIPFMLLCDNHRQRLRRHNCCPCCGLFCTQGVFYECSWDKGRLRHYYHKLCSLVLNGTNLCPHCGSSETPQEVQLELTLARKPVVYLKQHQERKESSARMTWSKGDNPEDGAGVDVAAEKEPSLELRNGRVISAQKLPFGCGREKLQEAIRCINEGKAVNIKSSSKGIYAACKQNDIEKLLHALVTGLSPNVKVKECGSQTGLHVAAAFGSVAALHILVMAGATIDMTDTQLMTPLMIAITKEQNDVVHYLVQAGASLMAKTQDGMTCLHLAAKCGNLIACQHILESGRLTRHAINMQDEGGWTPLVWASENKFTTVVKFLLDRGGNPQLCDVEQNTALHWAAYSGSTEICSMVLDRGCSLRSMNAHGDTPLHIATRQNHTDAVVLLLTRGAQLDVLNSKNQMPIDCALADSDVYLQLTLNSKVLEIMKQNNIRTEKILSSDIAGGKEEVPIPCVNGVDEELLPKDYLYIAENCEASNVTIDRTITSLKWCECEDGCNAEHCGCGQLNFQCWFDPDGRLLPEFNYADPPMIFECNRACRCNKLSCNNRVVQHGISAHMQLFKTVGKGWGVRALKTIQKGSYVCEYVGEIITDLEADQRQDDSYLFDLDNRDSETFCIDARSYGNIARFINHLCEANLTPVKVFIDHQDLTFPRIAFFANRDIEADEELGFDYGEKFWMIKYKQFTCTCSSEKCKYSSETIQTTLENYNRKLRELQETM</sequence>
<feature type="compositionally biased region" description="Acidic residues" evidence="6">
    <location>
        <begin position="480"/>
        <end position="498"/>
    </location>
</feature>
<feature type="compositionally biased region" description="Basic and acidic residues" evidence="6">
    <location>
        <begin position="306"/>
        <end position="315"/>
    </location>
</feature>
<feature type="repeat" description="ANK" evidence="5">
    <location>
        <begin position="1180"/>
        <end position="1212"/>
    </location>
</feature>
<keyword evidence="5" id="KW-0040">ANK repeat</keyword>
<feature type="region of interest" description="Disordered" evidence="6">
    <location>
        <begin position="25"/>
        <end position="80"/>
    </location>
</feature>
<evidence type="ECO:0000259" key="7">
    <source>
        <dbReference type="PROSITE" id="PS50280"/>
    </source>
</evidence>
<feature type="compositionally biased region" description="Basic residues" evidence="6">
    <location>
        <begin position="400"/>
        <end position="409"/>
    </location>
</feature>
<dbReference type="SUPFAM" id="SSF82199">
    <property type="entry name" value="SET domain"/>
    <property type="match status" value="1"/>
</dbReference>
<dbReference type="PROSITE" id="PS50867">
    <property type="entry name" value="PRE_SET"/>
    <property type="match status" value="1"/>
</dbReference>
<keyword evidence="4" id="KW-0949">S-adenosyl-L-methionine</keyword>
<feature type="compositionally biased region" description="Basic residues" evidence="6">
    <location>
        <begin position="39"/>
        <end position="50"/>
    </location>
</feature>
<feature type="compositionally biased region" description="Basic and acidic residues" evidence="6">
    <location>
        <begin position="112"/>
        <end position="125"/>
    </location>
</feature>
<keyword evidence="3" id="KW-0808">Transferase</keyword>
<evidence type="ECO:0008006" key="10">
    <source>
        <dbReference type="Google" id="ProtNLM"/>
    </source>
</evidence>
<dbReference type="SMART" id="SM00468">
    <property type="entry name" value="PreSET"/>
    <property type="match status" value="1"/>
</dbReference>
<feature type="compositionally biased region" description="Basic and acidic residues" evidence="6">
    <location>
        <begin position="138"/>
        <end position="156"/>
    </location>
</feature>
<dbReference type="Pfam" id="PF05033">
    <property type="entry name" value="Pre-SET"/>
    <property type="match status" value="1"/>
</dbReference>
<evidence type="ECO:0000256" key="3">
    <source>
        <dbReference type="ARBA" id="ARBA00022603"/>
    </source>
</evidence>
<dbReference type="GO" id="GO:0008270">
    <property type="term" value="F:zinc ion binding"/>
    <property type="evidence" value="ECO:0007669"/>
    <property type="project" value="InterPro"/>
</dbReference>
<feature type="compositionally biased region" description="Polar residues" evidence="6">
    <location>
        <begin position="288"/>
        <end position="303"/>
    </location>
</feature>
<dbReference type="EMBL" id="GDRN01080876">
    <property type="protein sequence ID" value="JAI62118.1"/>
    <property type="molecule type" value="Transcribed_RNA"/>
</dbReference>
<dbReference type="InterPro" id="IPR043550">
    <property type="entry name" value="EHMT1/EHMT2"/>
</dbReference>
<dbReference type="PANTHER" id="PTHR46307">
    <property type="entry name" value="G9A, ISOFORM B"/>
    <property type="match status" value="1"/>
</dbReference>
<evidence type="ECO:0000256" key="4">
    <source>
        <dbReference type="ARBA" id="ARBA00022691"/>
    </source>
</evidence>
<comment type="subcellular location">
    <subcellularLocation>
        <location evidence="1">Chromosome</location>
    </subcellularLocation>
</comment>
<proteinExistence type="predicted"/>
<dbReference type="InterPro" id="IPR036770">
    <property type="entry name" value="Ankyrin_rpt-contain_sf"/>
</dbReference>
<evidence type="ECO:0000256" key="5">
    <source>
        <dbReference type="PROSITE-ProRule" id="PRU00023"/>
    </source>
</evidence>
<evidence type="ECO:0000256" key="2">
    <source>
        <dbReference type="ARBA" id="ARBA00022454"/>
    </source>
</evidence>
<dbReference type="Pfam" id="PF00856">
    <property type="entry name" value="SET"/>
    <property type="match status" value="1"/>
</dbReference>
<feature type="compositionally biased region" description="Polar residues" evidence="6">
    <location>
        <begin position="320"/>
        <end position="339"/>
    </location>
</feature>
<dbReference type="PROSITE" id="PS50088">
    <property type="entry name" value="ANK_REPEAT"/>
    <property type="match status" value="5"/>
</dbReference>
<dbReference type="PROSITE" id="PS50297">
    <property type="entry name" value="ANK_REP_REGION"/>
    <property type="match status" value="3"/>
</dbReference>
<feature type="region of interest" description="Disordered" evidence="6">
    <location>
        <begin position="93"/>
        <end position="500"/>
    </location>
</feature>
<feature type="compositionally biased region" description="Basic residues" evidence="6">
    <location>
        <begin position="825"/>
        <end position="834"/>
    </location>
</feature>
<dbReference type="SMART" id="SM00317">
    <property type="entry name" value="SET"/>
    <property type="match status" value="1"/>
</dbReference>
<dbReference type="Pfam" id="PF21533">
    <property type="entry name" value="EHMT1-2_CRR"/>
    <property type="match status" value="1"/>
</dbReference>
<feature type="compositionally biased region" description="Polar residues" evidence="6">
    <location>
        <begin position="265"/>
        <end position="278"/>
    </location>
</feature>
<reference evidence="9" key="1">
    <citation type="submission" date="2015-09" db="EMBL/GenBank/DDBJ databases">
        <title>Scylla olivacea transcriptome.</title>
        <authorList>
            <person name="Ikhwanuddin M."/>
        </authorList>
    </citation>
    <scope>NUCLEOTIDE SEQUENCE</scope>
</reference>
<dbReference type="GO" id="GO:0005634">
    <property type="term" value="C:nucleus"/>
    <property type="evidence" value="ECO:0007669"/>
    <property type="project" value="InterPro"/>
</dbReference>
<dbReference type="CDD" id="cd20905">
    <property type="entry name" value="EHMT_ZBD"/>
    <property type="match status" value="1"/>
</dbReference>
<dbReference type="PANTHER" id="PTHR46307:SF4">
    <property type="entry name" value="G9A, ISOFORM B"/>
    <property type="match status" value="1"/>
</dbReference>
<feature type="compositionally biased region" description="Polar residues" evidence="6">
    <location>
        <begin position="25"/>
        <end position="34"/>
    </location>
</feature>
<dbReference type="FunFam" id="2.170.270.10:FF:000005">
    <property type="entry name" value="Euchromatic histone-lysine N-methyltransferase 2"/>
    <property type="match status" value="1"/>
</dbReference>
<feature type="domain" description="SET" evidence="7">
    <location>
        <begin position="1505"/>
        <end position="1622"/>
    </location>
</feature>
<feature type="repeat" description="ANK" evidence="5">
    <location>
        <begin position="1283"/>
        <end position="1315"/>
    </location>
</feature>
<feature type="repeat" description="ANK" evidence="5">
    <location>
        <begin position="1250"/>
        <end position="1282"/>
    </location>
</feature>
<dbReference type="GO" id="GO:0046974">
    <property type="term" value="F:histone H3K9 methyltransferase activity"/>
    <property type="evidence" value="ECO:0007669"/>
    <property type="project" value="TreeGrafter"/>
</dbReference>
<dbReference type="GO" id="GO:0032259">
    <property type="term" value="P:methylation"/>
    <property type="evidence" value="ECO:0007669"/>
    <property type="project" value="UniProtKB-KW"/>
</dbReference>
<dbReference type="GO" id="GO:0000785">
    <property type="term" value="C:chromatin"/>
    <property type="evidence" value="ECO:0007669"/>
    <property type="project" value="TreeGrafter"/>
</dbReference>